<dbReference type="InterPro" id="IPR003661">
    <property type="entry name" value="HisK_dim/P_dom"/>
</dbReference>
<dbReference type="Pfam" id="PF00512">
    <property type="entry name" value="HisKA"/>
    <property type="match status" value="1"/>
</dbReference>
<sequence length="468" mass="52731">MKKSLGKRITQSFLLILITIIIITDALLIFGIREFYYKSIENTLINRIKISMDFFYKNYSDKSLLEIVTEEGELTIYENDSEVQIIDENGRLLYDTIGVISNEKISTPDIRNAKNESIGTWIGKSNSTNEMVIAVTSAIYKGDKINGYIRHLASLEIANKAIVRCLFIIIAVSALIVIIAGLFSLIFSKSITNSINEVTAVANKLTDGQYKSRANIHTNDELEELSNSINKLGEEIVNKDKIKNDFISSISHELRTPLTSIKGWAVVLKDSDPLNKELIYDGLNIIEKESDRLSKMVEELLDFSRYISGRIKLEKEPFNISQTCIEVQKQMGIRAELNKIEFISDLYSEPVLTIGDENRIRQIIINLIDNAIKFTSENGWVKLETKLEEDNFLISVSDNGLGMSKEELLHVKEKFYKGKHSKSHSGLGLSISDEIAKLHGGKLEIFSELNLGTVVKVTIPIIKEGQTI</sequence>
<dbReference type="Gene3D" id="6.10.340.10">
    <property type="match status" value="1"/>
</dbReference>
<dbReference type="SUPFAM" id="SSF158472">
    <property type="entry name" value="HAMP domain-like"/>
    <property type="match status" value="1"/>
</dbReference>
<dbReference type="GO" id="GO:0016301">
    <property type="term" value="F:kinase activity"/>
    <property type="evidence" value="ECO:0007669"/>
    <property type="project" value="UniProtKB-KW"/>
</dbReference>
<evidence type="ECO:0000313" key="18">
    <source>
        <dbReference type="Proteomes" id="UP001236559"/>
    </source>
</evidence>
<evidence type="ECO:0000256" key="12">
    <source>
        <dbReference type="ARBA" id="ARBA00023012"/>
    </source>
</evidence>
<dbReference type="Gene3D" id="3.30.565.10">
    <property type="entry name" value="Histidine kinase-like ATPase, C-terminal domain"/>
    <property type="match status" value="1"/>
</dbReference>
<dbReference type="InterPro" id="IPR036890">
    <property type="entry name" value="HATPase_C_sf"/>
</dbReference>
<dbReference type="RefSeq" id="WP_023056426.1">
    <property type="nucleotide sequence ID" value="NZ_JAUSTN010000001.1"/>
</dbReference>
<keyword evidence="18" id="KW-1185">Reference proteome</keyword>
<dbReference type="EC" id="2.7.13.3" evidence="3"/>
<dbReference type="InterPro" id="IPR036097">
    <property type="entry name" value="HisK_dim/P_sf"/>
</dbReference>
<protein>
    <recommendedName>
        <fullName evidence="3">histidine kinase</fullName>
        <ecNumber evidence="3">2.7.13.3</ecNumber>
    </recommendedName>
</protein>
<reference evidence="17 18" key="1">
    <citation type="submission" date="2023-07" db="EMBL/GenBank/DDBJ databases">
        <title>Genomic Encyclopedia of Type Strains, Phase IV (KMG-IV): sequencing the most valuable type-strain genomes for metagenomic binning, comparative biology and taxonomic classification.</title>
        <authorList>
            <person name="Goeker M."/>
        </authorList>
    </citation>
    <scope>NUCLEOTIDE SEQUENCE [LARGE SCALE GENOMIC DNA]</scope>
    <source>
        <strain evidence="17 18">DSM 22616</strain>
    </source>
</reference>
<feature type="domain" description="HAMP" evidence="16">
    <location>
        <begin position="189"/>
        <end position="241"/>
    </location>
</feature>
<evidence type="ECO:0000256" key="8">
    <source>
        <dbReference type="ARBA" id="ARBA00022741"/>
    </source>
</evidence>
<dbReference type="SUPFAM" id="SSF55874">
    <property type="entry name" value="ATPase domain of HSP90 chaperone/DNA topoisomerase II/histidine kinase"/>
    <property type="match status" value="1"/>
</dbReference>
<keyword evidence="13 14" id="KW-0472">Membrane</keyword>
<dbReference type="Proteomes" id="UP001236559">
    <property type="component" value="Unassembled WGS sequence"/>
</dbReference>
<dbReference type="SMART" id="SM00387">
    <property type="entry name" value="HATPase_c"/>
    <property type="match status" value="1"/>
</dbReference>
<dbReference type="CDD" id="cd00082">
    <property type="entry name" value="HisKA"/>
    <property type="match status" value="1"/>
</dbReference>
<dbReference type="InterPro" id="IPR050398">
    <property type="entry name" value="HssS/ArlS-like"/>
</dbReference>
<dbReference type="SMART" id="SM00388">
    <property type="entry name" value="HisKA"/>
    <property type="match status" value="1"/>
</dbReference>
<dbReference type="Gene3D" id="1.10.287.130">
    <property type="match status" value="1"/>
</dbReference>
<dbReference type="EMBL" id="JAUSTN010000001">
    <property type="protein sequence ID" value="MDQ0274156.1"/>
    <property type="molecule type" value="Genomic_DNA"/>
</dbReference>
<evidence type="ECO:0000256" key="9">
    <source>
        <dbReference type="ARBA" id="ARBA00022777"/>
    </source>
</evidence>
<evidence type="ECO:0000256" key="2">
    <source>
        <dbReference type="ARBA" id="ARBA00004651"/>
    </source>
</evidence>
<evidence type="ECO:0000256" key="13">
    <source>
        <dbReference type="ARBA" id="ARBA00023136"/>
    </source>
</evidence>
<evidence type="ECO:0000256" key="3">
    <source>
        <dbReference type="ARBA" id="ARBA00012438"/>
    </source>
</evidence>
<dbReference type="PRINTS" id="PR00344">
    <property type="entry name" value="BCTRLSENSOR"/>
</dbReference>
<evidence type="ECO:0000256" key="14">
    <source>
        <dbReference type="SAM" id="Phobius"/>
    </source>
</evidence>
<keyword evidence="11 14" id="KW-1133">Transmembrane helix</keyword>
<dbReference type="CDD" id="cd06225">
    <property type="entry name" value="HAMP"/>
    <property type="match status" value="1"/>
</dbReference>
<keyword evidence="8" id="KW-0547">Nucleotide-binding</keyword>
<evidence type="ECO:0000259" key="15">
    <source>
        <dbReference type="PROSITE" id="PS50109"/>
    </source>
</evidence>
<dbReference type="PANTHER" id="PTHR45528:SF1">
    <property type="entry name" value="SENSOR HISTIDINE KINASE CPXA"/>
    <property type="match status" value="1"/>
</dbReference>
<evidence type="ECO:0000256" key="7">
    <source>
        <dbReference type="ARBA" id="ARBA00022692"/>
    </source>
</evidence>
<dbReference type="InterPro" id="IPR003594">
    <property type="entry name" value="HATPase_dom"/>
</dbReference>
<dbReference type="InterPro" id="IPR003660">
    <property type="entry name" value="HAMP_dom"/>
</dbReference>
<dbReference type="CDD" id="cd00075">
    <property type="entry name" value="HATPase"/>
    <property type="match status" value="1"/>
</dbReference>
<comment type="subcellular location">
    <subcellularLocation>
        <location evidence="2">Cell membrane</location>
        <topology evidence="2">Multi-pass membrane protein</topology>
    </subcellularLocation>
</comment>
<keyword evidence="7 14" id="KW-0812">Transmembrane</keyword>
<keyword evidence="9 17" id="KW-0418">Kinase</keyword>
<evidence type="ECO:0000256" key="11">
    <source>
        <dbReference type="ARBA" id="ARBA00022989"/>
    </source>
</evidence>
<evidence type="ECO:0000259" key="16">
    <source>
        <dbReference type="PROSITE" id="PS50885"/>
    </source>
</evidence>
<feature type="transmembrane region" description="Helical" evidence="14">
    <location>
        <begin position="161"/>
        <end position="187"/>
    </location>
</feature>
<keyword evidence="6" id="KW-0808">Transferase</keyword>
<dbReference type="PANTHER" id="PTHR45528">
    <property type="entry name" value="SENSOR HISTIDINE KINASE CPXA"/>
    <property type="match status" value="1"/>
</dbReference>
<evidence type="ECO:0000256" key="1">
    <source>
        <dbReference type="ARBA" id="ARBA00000085"/>
    </source>
</evidence>
<evidence type="ECO:0000256" key="10">
    <source>
        <dbReference type="ARBA" id="ARBA00022840"/>
    </source>
</evidence>
<dbReference type="Pfam" id="PF02518">
    <property type="entry name" value="HATPase_c"/>
    <property type="match status" value="1"/>
</dbReference>
<evidence type="ECO:0000256" key="4">
    <source>
        <dbReference type="ARBA" id="ARBA00022475"/>
    </source>
</evidence>
<accession>A0ABU0ASB3</accession>
<keyword evidence="5" id="KW-0597">Phosphoprotein</keyword>
<dbReference type="Pfam" id="PF00672">
    <property type="entry name" value="HAMP"/>
    <property type="match status" value="1"/>
</dbReference>
<dbReference type="InterPro" id="IPR004358">
    <property type="entry name" value="Sig_transdc_His_kin-like_C"/>
</dbReference>
<keyword evidence="4" id="KW-1003">Cell membrane</keyword>
<dbReference type="SMART" id="SM00304">
    <property type="entry name" value="HAMP"/>
    <property type="match status" value="1"/>
</dbReference>
<proteinExistence type="predicted"/>
<evidence type="ECO:0000256" key="6">
    <source>
        <dbReference type="ARBA" id="ARBA00022679"/>
    </source>
</evidence>
<dbReference type="PROSITE" id="PS50109">
    <property type="entry name" value="HIS_KIN"/>
    <property type="match status" value="1"/>
</dbReference>
<evidence type="ECO:0000313" key="17">
    <source>
        <dbReference type="EMBL" id="MDQ0274156.1"/>
    </source>
</evidence>
<name>A0ABU0ASB3_9FIRM</name>
<feature type="transmembrane region" description="Helical" evidence="14">
    <location>
        <begin position="12"/>
        <end position="32"/>
    </location>
</feature>
<gene>
    <name evidence="17" type="ORF">J2S72_000152</name>
</gene>
<feature type="domain" description="Histidine kinase" evidence="15">
    <location>
        <begin position="249"/>
        <end position="463"/>
    </location>
</feature>
<keyword evidence="12" id="KW-0902">Two-component regulatory system</keyword>
<dbReference type="PROSITE" id="PS50885">
    <property type="entry name" value="HAMP"/>
    <property type="match status" value="1"/>
</dbReference>
<keyword evidence="10" id="KW-0067">ATP-binding</keyword>
<dbReference type="InterPro" id="IPR005467">
    <property type="entry name" value="His_kinase_dom"/>
</dbReference>
<dbReference type="SUPFAM" id="SSF47384">
    <property type="entry name" value="Homodimeric domain of signal transducing histidine kinase"/>
    <property type="match status" value="1"/>
</dbReference>
<organism evidence="17 18">
    <name type="scientific">Peptoniphilus koenoeneniae</name>
    <dbReference type="NCBI Taxonomy" id="507751"/>
    <lineage>
        <taxon>Bacteria</taxon>
        <taxon>Bacillati</taxon>
        <taxon>Bacillota</taxon>
        <taxon>Tissierellia</taxon>
        <taxon>Tissierellales</taxon>
        <taxon>Peptoniphilaceae</taxon>
        <taxon>Peptoniphilus</taxon>
    </lineage>
</organism>
<evidence type="ECO:0000256" key="5">
    <source>
        <dbReference type="ARBA" id="ARBA00022553"/>
    </source>
</evidence>
<comment type="caution">
    <text evidence="17">The sequence shown here is derived from an EMBL/GenBank/DDBJ whole genome shotgun (WGS) entry which is preliminary data.</text>
</comment>
<comment type="catalytic activity">
    <reaction evidence="1">
        <text>ATP + protein L-histidine = ADP + protein N-phospho-L-histidine.</text>
        <dbReference type="EC" id="2.7.13.3"/>
    </reaction>
</comment>